<reference evidence="2" key="1">
    <citation type="submission" date="2014-05" db="EMBL/GenBank/DDBJ databases">
        <title>The genome and life-stage specific transcriptomes of Globodera pallida elucidate key aspects of plant parasitism by a cyst nematode.</title>
        <authorList>
            <person name="Cotton J.A."/>
            <person name="Lilley C.J."/>
            <person name="Jones L.M."/>
            <person name="Kikuchi T."/>
            <person name="Reid A.J."/>
            <person name="Thorpe P."/>
            <person name="Tsai I.J."/>
            <person name="Beasley H."/>
            <person name="Blok V."/>
            <person name="Cock P.J.A."/>
            <person name="Van den Akker S.E."/>
            <person name="Holroyd N."/>
            <person name="Hunt M."/>
            <person name="Mantelin S."/>
            <person name="Naghra H."/>
            <person name="Pain A."/>
            <person name="Palomares-Rius J.E."/>
            <person name="Zarowiecki M."/>
            <person name="Berriman M."/>
            <person name="Jones J.T."/>
            <person name="Urwin P.E."/>
        </authorList>
    </citation>
    <scope>NUCLEOTIDE SEQUENCE [LARGE SCALE GENOMIC DNA]</scope>
    <source>
        <strain evidence="2">Lindley</strain>
    </source>
</reference>
<feature type="region of interest" description="Disordered" evidence="1">
    <location>
        <begin position="15"/>
        <end position="35"/>
    </location>
</feature>
<evidence type="ECO:0000313" key="3">
    <source>
        <dbReference type="WBParaSite" id="GPLIN_001006900"/>
    </source>
</evidence>
<protein>
    <submittedName>
        <fullName evidence="3">Uncharacterized protein</fullName>
    </submittedName>
</protein>
<feature type="compositionally biased region" description="Polar residues" evidence="1">
    <location>
        <begin position="22"/>
        <end position="32"/>
    </location>
</feature>
<feature type="compositionally biased region" description="Low complexity" evidence="1">
    <location>
        <begin position="152"/>
        <end position="161"/>
    </location>
</feature>
<sequence length="239" mass="26962">MELSEEMQLLRARISELERRQMPNSSTSSANRTEAELAKMTWKIKWEELDGEDCREKKKRQQNSSAAKLARSDAIEQSEALLRCNSRMSVGSDKMSCWTCLLWFNYRRGNAWMGGGRNISSTQSYAPPPHTNSTSVVMMNNNNNSKKKSSAEETTTAAASTTEDLELDTCNSAKKSLVSYSKNRKFSFSGFSIRSGGSVETIQMQKNQIFTQTAMYKGTMVAIKMLNLDLKKYPKLELP</sequence>
<accession>A0A183CB18</accession>
<evidence type="ECO:0000256" key="1">
    <source>
        <dbReference type="SAM" id="MobiDB-lite"/>
    </source>
</evidence>
<feature type="region of interest" description="Disordered" evidence="1">
    <location>
        <begin position="140"/>
        <end position="161"/>
    </location>
</feature>
<name>A0A183CB18_GLOPA</name>
<dbReference type="Proteomes" id="UP000050741">
    <property type="component" value="Unassembled WGS sequence"/>
</dbReference>
<keyword evidence="2" id="KW-1185">Reference proteome</keyword>
<dbReference type="WBParaSite" id="GPLIN_001006900">
    <property type="protein sequence ID" value="GPLIN_001006900"/>
    <property type="gene ID" value="GPLIN_001006900"/>
</dbReference>
<evidence type="ECO:0000313" key="2">
    <source>
        <dbReference type="Proteomes" id="UP000050741"/>
    </source>
</evidence>
<organism evidence="2 3">
    <name type="scientific">Globodera pallida</name>
    <name type="common">Potato cyst nematode worm</name>
    <name type="synonym">Heterodera pallida</name>
    <dbReference type="NCBI Taxonomy" id="36090"/>
    <lineage>
        <taxon>Eukaryota</taxon>
        <taxon>Metazoa</taxon>
        <taxon>Ecdysozoa</taxon>
        <taxon>Nematoda</taxon>
        <taxon>Chromadorea</taxon>
        <taxon>Rhabditida</taxon>
        <taxon>Tylenchina</taxon>
        <taxon>Tylenchomorpha</taxon>
        <taxon>Tylenchoidea</taxon>
        <taxon>Heteroderidae</taxon>
        <taxon>Heteroderinae</taxon>
        <taxon>Globodera</taxon>
    </lineage>
</organism>
<dbReference type="AlphaFoldDB" id="A0A183CB18"/>
<reference evidence="3" key="2">
    <citation type="submission" date="2016-06" db="UniProtKB">
        <authorList>
            <consortium name="WormBaseParasite"/>
        </authorList>
    </citation>
    <scope>IDENTIFICATION</scope>
</reference>
<proteinExistence type="predicted"/>